<dbReference type="EMBL" id="VCAZ01000304">
    <property type="protein sequence ID" value="TTW73458.1"/>
    <property type="molecule type" value="Genomic_DNA"/>
</dbReference>
<keyword evidence="10 16" id="KW-0560">Oxidoreductase</keyword>
<reference evidence="17 18" key="1">
    <citation type="journal article" date="2019" name="Genome Biol. Evol.">
        <title>Whole-Genome Sequencing of the Giant Devil Catfish, Bagarius yarrelli.</title>
        <authorList>
            <person name="Jiang W."/>
            <person name="Lv Y."/>
            <person name="Cheng L."/>
            <person name="Yang K."/>
            <person name="Chao B."/>
            <person name="Wang X."/>
            <person name="Li Y."/>
            <person name="Pan X."/>
            <person name="You X."/>
            <person name="Zhang Y."/>
            <person name="Yang J."/>
            <person name="Li J."/>
            <person name="Zhang X."/>
            <person name="Liu S."/>
            <person name="Sun C."/>
            <person name="Yang J."/>
            <person name="Shi Q."/>
        </authorList>
    </citation>
    <scope>NUCLEOTIDE SEQUENCE [LARGE SCALE GENOMIC DNA]</scope>
    <source>
        <strain evidence="17">JWS20170419001</strain>
        <tissue evidence="17">Muscle</tissue>
    </source>
</reference>
<evidence type="ECO:0000256" key="13">
    <source>
        <dbReference type="ARBA" id="ARBA00023136"/>
    </source>
</evidence>
<evidence type="ECO:0000256" key="5">
    <source>
        <dbReference type="ARBA" id="ARBA00022548"/>
    </source>
</evidence>
<gene>
    <name evidence="17" type="ORF">Baya_16453</name>
</gene>
<keyword evidence="18" id="KW-1185">Reference proteome</keyword>
<evidence type="ECO:0000256" key="14">
    <source>
        <dbReference type="ARBA" id="ARBA00023166"/>
    </source>
</evidence>
<keyword evidence="7 16" id="KW-0152">Cholesterol biosynthesis</keyword>
<sequence length="93" mass="11053">MLVFGDLVWVPFTYSLQAAFLVSHPHTLTPISALAIVLLNGFSHLLPYFYVSYFSFLLVHRETRDERQCRLKYGTAWETYCRRVPYRIIPYIY</sequence>
<keyword evidence="5 16" id="KW-0153">Cholesterol metabolism</keyword>
<dbReference type="GO" id="GO:0005789">
    <property type="term" value="C:endoplasmic reticulum membrane"/>
    <property type="evidence" value="ECO:0007669"/>
    <property type="project" value="UniProtKB-SubCell"/>
</dbReference>
<keyword evidence="4 16" id="KW-0444">Lipid biosynthesis</keyword>
<evidence type="ECO:0000256" key="7">
    <source>
        <dbReference type="ARBA" id="ARBA00022778"/>
    </source>
</evidence>
<dbReference type="EC" id="1.3.1.70" evidence="16"/>
<dbReference type="InterPro" id="IPR018083">
    <property type="entry name" value="Sterol_reductase_CS"/>
</dbReference>
<comment type="similarity">
    <text evidence="3 16">Belongs to the ERG4/ERG24 family.</text>
</comment>
<evidence type="ECO:0000256" key="6">
    <source>
        <dbReference type="ARBA" id="ARBA00022692"/>
    </source>
</evidence>
<keyword evidence="6 16" id="KW-0812">Transmembrane</keyword>
<protein>
    <recommendedName>
        <fullName evidence="16">Delta(14)-sterol reductase TM7SF2</fullName>
        <shortName evidence="16">Delta-14-SR</shortName>
        <ecNumber evidence="16">1.3.1.70</ecNumber>
    </recommendedName>
    <alternativeName>
        <fullName evidence="16">3-beta-hydroxysterol Delta (14)-reductase</fullName>
    </alternativeName>
    <alternativeName>
        <fullName evidence="16">C-14 sterol reductase</fullName>
    </alternativeName>
    <alternativeName>
        <fullName evidence="16">Sterol C14-reductase</fullName>
    </alternativeName>
    <alternativeName>
        <fullName evidence="16">Transmembrane 7 superfamily member 2</fullName>
    </alternativeName>
</protein>
<dbReference type="GO" id="GO:0005637">
    <property type="term" value="C:nuclear inner membrane"/>
    <property type="evidence" value="ECO:0007669"/>
    <property type="project" value="TreeGrafter"/>
</dbReference>
<comment type="function">
    <text evidence="16">Catalyzes the reduction of the C14-unsaturated bond of lanosterol, as part of the metabolic pathway leading to cholesterol biosynthesis.</text>
</comment>
<comment type="subcellular location">
    <subcellularLocation>
        <location evidence="16">Endoplasmic reticulum membrane</location>
        <topology evidence="16">Multi-pass membrane protein</topology>
    </subcellularLocation>
    <subcellularLocation>
        <location evidence="1">Membrane</location>
        <topology evidence="1">Multi-pass membrane protein</topology>
    </subcellularLocation>
    <subcellularLocation>
        <location evidence="16">Microsome membrane</location>
        <topology evidence="16">Multi-pass membrane protein</topology>
    </subcellularLocation>
</comment>
<dbReference type="GO" id="GO:0050613">
    <property type="term" value="F:Delta14-sterol reductase activity"/>
    <property type="evidence" value="ECO:0007669"/>
    <property type="project" value="UniProtKB-UniRule"/>
</dbReference>
<evidence type="ECO:0000256" key="1">
    <source>
        <dbReference type="ARBA" id="ARBA00004141"/>
    </source>
</evidence>
<dbReference type="GO" id="GO:0006695">
    <property type="term" value="P:cholesterol biosynthetic process"/>
    <property type="evidence" value="ECO:0007669"/>
    <property type="project" value="UniProtKB-UniRule"/>
</dbReference>
<evidence type="ECO:0000256" key="15">
    <source>
        <dbReference type="ARBA" id="ARBA00023221"/>
    </source>
</evidence>
<comment type="caution">
    <text evidence="16">Lacks conserved residue(s) required for the propagation of feature annotation.</text>
</comment>
<keyword evidence="15 16" id="KW-0753">Steroid metabolism</keyword>
<organism evidence="17 18">
    <name type="scientific">Bagarius yarrelli</name>
    <name type="common">Goonch</name>
    <name type="synonym">Bagrus yarrelli</name>
    <dbReference type="NCBI Taxonomy" id="175774"/>
    <lineage>
        <taxon>Eukaryota</taxon>
        <taxon>Metazoa</taxon>
        <taxon>Chordata</taxon>
        <taxon>Craniata</taxon>
        <taxon>Vertebrata</taxon>
        <taxon>Euteleostomi</taxon>
        <taxon>Actinopterygii</taxon>
        <taxon>Neopterygii</taxon>
        <taxon>Teleostei</taxon>
        <taxon>Ostariophysi</taxon>
        <taxon>Siluriformes</taxon>
        <taxon>Sisoridae</taxon>
        <taxon>Sisorinae</taxon>
        <taxon>Bagarius</taxon>
    </lineage>
</organism>
<dbReference type="PANTHER" id="PTHR21257">
    <property type="entry name" value="DELTA(14)-STEROL REDUCTASE"/>
    <property type="match status" value="1"/>
</dbReference>
<keyword evidence="11 16" id="KW-0756">Sterol biosynthesis</keyword>
<keyword evidence="8 16" id="KW-0752">Steroid biosynthesis</keyword>
<keyword evidence="13 16" id="KW-0472">Membrane</keyword>
<feature type="transmembrane region" description="Helical" evidence="16">
    <location>
        <begin position="31"/>
        <end position="59"/>
    </location>
</feature>
<dbReference type="Gene3D" id="1.20.120.1630">
    <property type="match status" value="1"/>
</dbReference>
<comment type="catalytic activity">
    <reaction evidence="16">
        <text>4,4-dimethyl-5alpha-cholesta-8,24-dien-3beta-ol + NADP(+) = 4,4-dimethyl-5alpha-cholesta-8,14,24-trien-3beta-ol + NADPH + H(+)</text>
        <dbReference type="Rhea" id="RHEA:18561"/>
        <dbReference type="ChEBI" id="CHEBI:15378"/>
        <dbReference type="ChEBI" id="CHEBI:17813"/>
        <dbReference type="ChEBI" id="CHEBI:18364"/>
        <dbReference type="ChEBI" id="CHEBI:57783"/>
        <dbReference type="ChEBI" id="CHEBI:58349"/>
        <dbReference type="EC" id="1.3.1.70"/>
    </reaction>
</comment>
<evidence type="ECO:0000256" key="3">
    <source>
        <dbReference type="ARBA" id="ARBA00005402"/>
    </source>
</evidence>
<evidence type="ECO:0000313" key="17">
    <source>
        <dbReference type="EMBL" id="TTW73458.1"/>
    </source>
</evidence>
<evidence type="ECO:0000256" key="10">
    <source>
        <dbReference type="ARBA" id="ARBA00023002"/>
    </source>
</evidence>
<dbReference type="PROSITE" id="PS01018">
    <property type="entry name" value="STEROL_REDUCT_2"/>
    <property type="match status" value="1"/>
</dbReference>
<dbReference type="PANTHER" id="PTHR21257:SF52">
    <property type="entry name" value="DELTA(14)-STEROL REDUCTASE TM7SF2"/>
    <property type="match status" value="1"/>
</dbReference>
<proteinExistence type="inferred from homology"/>
<name>A0A556VVF9_BAGYA</name>
<dbReference type="InterPro" id="IPR001171">
    <property type="entry name" value="ERG24_DHCR-like"/>
</dbReference>
<keyword evidence="12 16" id="KW-0443">Lipid metabolism</keyword>
<evidence type="ECO:0000256" key="16">
    <source>
        <dbReference type="RuleBase" id="RU369120"/>
    </source>
</evidence>
<evidence type="ECO:0000256" key="2">
    <source>
        <dbReference type="ARBA" id="ARBA00004770"/>
    </source>
</evidence>
<evidence type="ECO:0000256" key="11">
    <source>
        <dbReference type="ARBA" id="ARBA00023011"/>
    </source>
</evidence>
<dbReference type="Proteomes" id="UP000319801">
    <property type="component" value="Unassembled WGS sequence"/>
</dbReference>
<keyword evidence="14 16" id="KW-1207">Sterol metabolism</keyword>
<evidence type="ECO:0000256" key="8">
    <source>
        <dbReference type="ARBA" id="ARBA00022955"/>
    </source>
</evidence>
<dbReference type="UniPathway" id="UPA00063"/>
<dbReference type="AlphaFoldDB" id="A0A556VVF9"/>
<comment type="pathway">
    <text evidence="2 16">Steroid biosynthesis; cholesterol biosynthesis.</text>
</comment>
<keyword evidence="9 16" id="KW-1133">Transmembrane helix</keyword>
<accession>A0A556VVF9</accession>
<evidence type="ECO:0000256" key="12">
    <source>
        <dbReference type="ARBA" id="ARBA00023098"/>
    </source>
</evidence>
<evidence type="ECO:0000313" key="18">
    <source>
        <dbReference type="Proteomes" id="UP000319801"/>
    </source>
</evidence>
<comment type="caution">
    <text evidence="17">The sequence shown here is derived from an EMBL/GenBank/DDBJ whole genome shotgun (WGS) entry which is preliminary data.</text>
</comment>
<keyword evidence="16" id="KW-0256">Endoplasmic reticulum</keyword>
<evidence type="ECO:0000256" key="9">
    <source>
        <dbReference type="ARBA" id="ARBA00022989"/>
    </source>
</evidence>
<dbReference type="Pfam" id="PF01222">
    <property type="entry name" value="ERG4_ERG24"/>
    <property type="match status" value="1"/>
</dbReference>
<evidence type="ECO:0000256" key="4">
    <source>
        <dbReference type="ARBA" id="ARBA00022516"/>
    </source>
</evidence>
<dbReference type="OrthoDB" id="5326588at2759"/>